<dbReference type="KEGG" id="hezz:EO776_14110"/>
<name>A0A256KB25_HALEZ</name>
<evidence type="ECO:0000313" key="2">
    <source>
        <dbReference type="EMBL" id="QAY21430.1"/>
    </source>
</evidence>
<dbReference type="Gene3D" id="3.40.50.720">
    <property type="entry name" value="NAD(P)-binding Rossmann-like Domain"/>
    <property type="match status" value="1"/>
</dbReference>
<dbReference type="Pfam" id="PF04321">
    <property type="entry name" value="RmlD_sub_bind"/>
    <property type="match status" value="1"/>
</dbReference>
<reference evidence="3" key="1">
    <citation type="submission" date="2019-01" db="EMBL/GenBank/DDBJ databases">
        <title>Complete genome of Halorubrum ezzemoulense strain FB21.</title>
        <authorList>
            <person name="Feng Y."/>
            <person name="Louyakis A.S."/>
            <person name="Papke R.T."/>
            <person name="Gogarten J.P."/>
        </authorList>
    </citation>
    <scope>NUCLEOTIDE SEQUENCE [LARGE SCALE GENOMIC DNA]</scope>
    <source>
        <strain evidence="3">Fb21</strain>
    </source>
</reference>
<keyword evidence="2" id="KW-0560">Oxidoreductase</keyword>
<protein>
    <submittedName>
        <fullName evidence="2">dTDP-4-dehydrorhamnose reductase</fullName>
        <ecNumber evidence="2">1.1.1.133</ecNumber>
    </submittedName>
</protein>
<dbReference type="PANTHER" id="PTHR10491:SF4">
    <property type="entry name" value="METHIONINE ADENOSYLTRANSFERASE 2 SUBUNIT BETA"/>
    <property type="match status" value="1"/>
</dbReference>
<dbReference type="InterPro" id="IPR005913">
    <property type="entry name" value="dTDP_dehydrorham_reduct"/>
</dbReference>
<dbReference type="NCBIfam" id="TIGR01214">
    <property type="entry name" value="rmlD"/>
    <property type="match status" value="1"/>
</dbReference>
<sequence>MRLLVVGANGLLGSNVVHVGRQRDWTVMGTYHSTRPEFEIPLTQFDLAEYEAFDEVLETHDPDLVVNCAAMTDVDGCETNLERANVLNGDAPGVLAAQCAANDVEFVHVSTDYVFDGTARDPYGEAASPNPVQVYGESKLAGERAVQEADGDHLIARLSFVWGVDRSSGELTGFPAWVRDQLVSGDSVPLFTDQWVTPTRAGQAAATLLDLIDAGATELYHVACRSCVTPYEFGEVLADQLGADTALLKEGSTDDIDRDATRPTYSCLDVDAVESRLGRPQPTLEEDVKETWDAVR</sequence>
<dbReference type="GO" id="GO:0008831">
    <property type="term" value="F:dTDP-4-dehydrorhamnose reductase activity"/>
    <property type="evidence" value="ECO:0007669"/>
    <property type="project" value="UniProtKB-EC"/>
</dbReference>
<dbReference type="GeneID" id="301360972"/>
<dbReference type="AlphaFoldDB" id="A0A256KB25"/>
<dbReference type="EMBL" id="CP034940">
    <property type="protein sequence ID" value="QAY21430.1"/>
    <property type="molecule type" value="Genomic_DNA"/>
</dbReference>
<dbReference type="InterPro" id="IPR029903">
    <property type="entry name" value="RmlD-like-bd"/>
</dbReference>
<proteinExistence type="predicted"/>
<accession>A0A256KB25</accession>
<dbReference type="RefSeq" id="WP_100050323.1">
    <property type="nucleotide sequence ID" value="NZ_CP034940.1"/>
</dbReference>
<dbReference type="CDD" id="cd05254">
    <property type="entry name" value="dTDP_HR_like_SDR_e"/>
    <property type="match status" value="1"/>
</dbReference>
<evidence type="ECO:0000259" key="1">
    <source>
        <dbReference type="Pfam" id="PF04321"/>
    </source>
</evidence>
<dbReference type="InterPro" id="IPR036291">
    <property type="entry name" value="NAD(P)-bd_dom_sf"/>
</dbReference>
<evidence type="ECO:0000313" key="3">
    <source>
        <dbReference type="Proteomes" id="UP000293073"/>
    </source>
</evidence>
<dbReference type="EC" id="1.1.1.133" evidence="2"/>
<dbReference type="Proteomes" id="UP000293073">
    <property type="component" value="Chromosome"/>
</dbReference>
<gene>
    <name evidence="2" type="primary">rfbD</name>
    <name evidence="2" type="ORF">EO776_14110</name>
</gene>
<feature type="domain" description="RmlD-like substrate binding" evidence="1">
    <location>
        <begin position="1"/>
        <end position="294"/>
    </location>
</feature>
<organism evidence="2 3">
    <name type="scientific">Halorubrum ezzemoulense</name>
    <name type="common">Halorubrum chaoviator</name>
    <dbReference type="NCBI Taxonomy" id="337243"/>
    <lineage>
        <taxon>Archaea</taxon>
        <taxon>Methanobacteriati</taxon>
        <taxon>Methanobacteriota</taxon>
        <taxon>Stenosarchaea group</taxon>
        <taxon>Halobacteria</taxon>
        <taxon>Halobacteriales</taxon>
        <taxon>Haloferacaceae</taxon>
        <taxon>Halorubrum</taxon>
    </lineage>
</organism>
<dbReference type="PANTHER" id="PTHR10491">
    <property type="entry name" value="DTDP-4-DEHYDRORHAMNOSE REDUCTASE"/>
    <property type="match status" value="1"/>
</dbReference>
<dbReference type="SUPFAM" id="SSF51735">
    <property type="entry name" value="NAD(P)-binding Rossmann-fold domains"/>
    <property type="match status" value="1"/>
</dbReference>